<organism evidence="1 2">
    <name type="scientific">Arachis hypogaea</name>
    <name type="common">Peanut</name>
    <dbReference type="NCBI Taxonomy" id="3818"/>
    <lineage>
        <taxon>Eukaryota</taxon>
        <taxon>Viridiplantae</taxon>
        <taxon>Streptophyta</taxon>
        <taxon>Embryophyta</taxon>
        <taxon>Tracheophyta</taxon>
        <taxon>Spermatophyta</taxon>
        <taxon>Magnoliopsida</taxon>
        <taxon>eudicotyledons</taxon>
        <taxon>Gunneridae</taxon>
        <taxon>Pentapetalae</taxon>
        <taxon>rosids</taxon>
        <taxon>fabids</taxon>
        <taxon>Fabales</taxon>
        <taxon>Fabaceae</taxon>
        <taxon>Papilionoideae</taxon>
        <taxon>50 kb inversion clade</taxon>
        <taxon>dalbergioids sensu lato</taxon>
        <taxon>Dalbergieae</taxon>
        <taxon>Pterocarpus clade</taxon>
        <taxon>Arachis</taxon>
    </lineage>
</organism>
<proteinExistence type="predicted"/>
<dbReference type="Proteomes" id="UP000289738">
    <property type="component" value="Chromosome A10"/>
</dbReference>
<name>A0A445B759_ARAHY</name>
<evidence type="ECO:0000313" key="1">
    <source>
        <dbReference type="EMBL" id="RYR34500.1"/>
    </source>
</evidence>
<gene>
    <name evidence="1" type="ORF">Ahy_A10g049440</name>
</gene>
<accession>A0A445B759</accession>
<sequence>MHEYLLSVVKHIRMKEVYASIQPTFKVPGQNTIKKDIFKMYKLEKLNMTKLMDENDSRVALQPTWLYRNVFSRLRQKDPN</sequence>
<dbReference type="AlphaFoldDB" id="A0A445B759"/>
<keyword evidence="2" id="KW-1185">Reference proteome</keyword>
<dbReference type="EMBL" id="SDMP01000010">
    <property type="protein sequence ID" value="RYR34500.1"/>
    <property type="molecule type" value="Genomic_DNA"/>
</dbReference>
<reference evidence="1 2" key="1">
    <citation type="submission" date="2019-01" db="EMBL/GenBank/DDBJ databases">
        <title>Sequencing of cultivated peanut Arachis hypogaea provides insights into genome evolution and oil improvement.</title>
        <authorList>
            <person name="Chen X."/>
        </authorList>
    </citation>
    <scope>NUCLEOTIDE SEQUENCE [LARGE SCALE GENOMIC DNA]</scope>
    <source>
        <strain evidence="2">cv. Fuhuasheng</strain>
        <tissue evidence="1">Leaves</tissue>
    </source>
</reference>
<protein>
    <submittedName>
        <fullName evidence="1">Uncharacterized protein</fullName>
    </submittedName>
</protein>
<comment type="caution">
    <text evidence="1">The sequence shown here is derived from an EMBL/GenBank/DDBJ whole genome shotgun (WGS) entry which is preliminary data.</text>
</comment>
<evidence type="ECO:0000313" key="2">
    <source>
        <dbReference type="Proteomes" id="UP000289738"/>
    </source>
</evidence>